<dbReference type="PROSITE" id="PS51257">
    <property type="entry name" value="PROKAR_LIPOPROTEIN"/>
    <property type="match status" value="1"/>
</dbReference>
<reference evidence="13" key="1">
    <citation type="submission" date="2020-11" db="EMBL/GenBank/DDBJ databases">
        <authorList>
            <person name="Koelle M."/>
            <person name="Horta M.A.C."/>
            <person name="Nowrousian M."/>
            <person name="Ohm R.A."/>
            <person name="Benz P."/>
            <person name="Pilgard A."/>
        </authorList>
    </citation>
    <scope>NUCLEOTIDE SEQUENCE</scope>
    <source>
        <strain evidence="13">FPRL280</strain>
    </source>
</reference>
<dbReference type="Pfam" id="PF04191">
    <property type="entry name" value="PEMT"/>
    <property type="match status" value="1"/>
</dbReference>
<evidence type="ECO:0000256" key="9">
    <source>
        <dbReference type="ARBA" id="ARBA00023136"/>
    </source>
</evidence>
<dbReference type="UniPathway" id="UPA00753"/>
<comment type="subcellular location">
    <subcellularLocation>
        <location evidence="1">Endomembrane system</location>
        <topology evidence="1">Multi-pass membrane protein</topology>
    </subcellularLocation>
</comment>
<keyword evidence="11" id="KW-1208">Phospholipid metabolism</keyword>
<proteinExistence type="predicted"/>
<keyword evidence="7 12" id="KW-1133">Transmembrane helix</keyword>
<gene>
    <name evidence="13" type="ORF">IEO21_05298</name>
</gene>
<keyword evidence="3" id="KW-0489">Methyltransferase</keyword>
<keyword evidence="8" id="KW-0443">Lipid metabolism</keyword>
<keyword evidence="6" id="KW-0256">Endoplasmic reticulum</keyword>
<dbReference type="GO" id="GO:0008168">
    <property type="term" value="F:methyltransferase activity"/>
    <property type="evidence" value="ECO:0007669"/>
    <property type="project" value="UniProtKB-KW"/>
</dbReference>
<dbReference type="GO" id="GO:0032259">
    <property type="term" value="P:methylation"/>
    <property type="evidence" value="ECO:0007669"/>
    <property type="project" value="UniProtKB-KW"/>
</dbReference>
<reference evidence="13" key="2">
    <citation type="journal article" name="Front. Microbiol.">
        <title>Degradative Capacity of Two Strains of Rhodonia placenta: From Phenotype to Genotype.</title>
        <authorList>
            <person name="Kolle M."/>
            <person name="Horta M.A.C."/>
            <person name="Nowrousian M."/>
            <person name="Ohm R.A."/>
            <person name="Benz J.P."/>
            <person name="Pilgard A."/>
        </authorList>
    </citation>
    <scope>NUCLEOTIDE SEQUENCE</scope>
    <source>
        <strain evidence="13">FPRL280</strain>
    </source>
</reference>
<dbReference type="AlphaFoldDB" id="A0A8H7U2G3"/>
<dbReference type="EMBL" id="JADOXO010000093">
    <property type="protein sequence ID" value="KAF9814160.1"/>
    <property type="molecule type" value="Genomic_DNA"/>
</dbReference>
<evidence type="ECO:0000256" key="12">
    <source>
        <dbReference type="SAM" id="Phobius"/>
    </source>
</evidence>
<keyword evidence="4" id="KW-0949">S-adenosyl-L-methionine</keyword>
<evidence type="ECO:0000256" key="10">
    <source>
        <dbReference type="ARBA" id="ARBA00023209"/>
    </source>
</evidence>
<evidence type="ECO:0000256" key="5">
    <source>
        <dbReference type="ARBA" id="ARBA00022692"/>
    </source>
</evidence>
<evidence type="ECO:0000256" key="4">
    <source>
        <dbReference type="ARBA" id="ARBA00022691"/>
    </source>
</evidence>
<dbReference type="Proteomes" id="UP000639403">
    <property type="component" value="Unassembled WGS sequence"/>
</dbReference>
<keyword evidence="2" id="KW-0444">Lipid biosynthesis</keyword>
<organism evidence="13 14">
    <name type="scientific">Rhodonia placenta</name>
    <dbReference type="NCBI Taxonomy" id="104341"/>
    <lineage>
        <taxon>Eukaryota</taxon>
        <taxon>Fungi</taxon>
        <taxon>Dikarya</taxon>
        <taxon>Basidiomycota</taxon>
        <taxon>Agaricomycotina</taxon>
        <taxon>Agaricomycetes</taxon>
        <taxon>Polyporales</taxon>
        <taxon>Adustoporiaceae</taxon>
        <taxon>Rhodonia</taxon>
    </lineage>
</organism>
<evidence type="ECO:0000256" key="6">
    <source>
        <dbReference type="ARBA" id="ARBA00022824"/>
    </source>
</evidence>
<dbReference type="Gene3D" id="1.20.120.1630">
    <property type="match status" value="1"/>
</dbReference>
<evidence type="ECO:0000256" key="1">
    <source>
        <dbReference type="ARBA" id="ARBA00004127"/>
    </source>
</evidence>
<evidence type="ECO:0000256" key="2">
    <source>
        <dbReference type="ARBA" id="ARBA00022516"/>
    </source>
</evidence>
<evidence type="ECO:0000256" key="11">
    <source>
        <dbReference type="ARBA" id="ARBA00023264"/>
    </source>
</evidence>
<dbReference type="InterPro" id="IPR007318">
    <property type="entry name" value="Phopholipid_MeTrfase"/>
</dbReference>
<name>A0A8H7U2G3_9APHY</name>
<evidence type="ECO:0000313" key="14">
    <source>
        <dbReference type="Proteomes" id="UP000639403"/>
    </source>
</evidence>
<feature type="transmembrane region" description="Helical" evidence="12">
    <location>
        <begin position="193"/>
        <end position="212"/>
    </location>
</feature>
<keyword evidence="10" id="KW-0594">Phospholipid biosynthesis</keyword>
<accession>A0A8H7U2G3</accession>
<comment type="caution">
    <text evidence="13">The sequence shown here is derived from an EMBL/GenBank/DDBJ whole genome shotgun (WGS) entry which is preliminary data.</text>
</comment>
<dbReference type="PANTHER" id="PTHR12714">
    <property type="entry name" value="PROTEIN-S ISOPRENYLCYSTEINE O-METHYLTRANSFERASE"/>
    <property type="match status" value="1"/>
</dbReference>
<dbReference type="GO" id="GO:0006656">
    <property type="term" value="P:phosphatidylcholine biosynthetic process"/>
    <property type="evidence" value="ECO:0007669"/>
    <property type="project" value="UniProtKB-UniPathway"/>
</dbReference>
<keyword evidence="9 12" id="KW-0472">Membrane</keyword>
<evidence type="ECO:0000313" key="13">
    <source>
        <dbReference type="EMBL" id="KAF9814160.1"/>
    </source>
</evidence>
<dbReference type="GO" id="GO:0012505">
    <property type="term" value="C:endomembrane system"/>
    <property type="evidence" value="ECO:0007669"/>
    <property type="project" value="UniProtKB-SubCell"/>
</dbReference>
<protein>
    <recommendedName>
        <fullName evidence="15">Protein-S-isoprenylcysteine O-methyltransferase</fullName>
    </recommendedName>
</protein>
<keyword evidence="3" id="KW-0808">Transferase</keyword>
<evidence type="ECO:0008006" key="15">
    <source>
        <dbReference type="Google" id="ProtNLM"/>
    </source>
</evidence>
<feature type="transmembrane region" description="Helical" evidence="12">
    <location>
        <begin position="156"/>
        <end position="173"/>
    </location>
</feature>
<dbReference type="PANTHER" id="PTHR12714:SF9">
    <property type="entry name" value="PROTEIN-S-ISOPRENYLCYSTEINE O-METHYLTRANSFERASE"/>
    <property type="match status" value="1"/>
</dbReference>
<evidence type="ECO:0000256" key="7">
    <source>
        <dbReference type="ARBA" id="ARBA00022989"/>
    </source>
</evidence>
<feature type="transmembrane region" description="Helical" evidence="12">
    <location>
        <begin position="101"/>
        <end position="120"/>
    </location>
</feature>
<evidence type="ECO:0000256" key="3">
    <source>
        <dbReference type="ARBA" id="ARBA00022603"/>
    </source>
</evidence>
<sequence>MSLVKIPFIAAGTLGTYACLTPPQPKVSAAERPKDATTWERVFSATEQESSRRSPQALACSGGILEIAVILASRFPAHPLSQKILRSLVRGSISLTGRIDFSPLFFAGCGLAAIGGFIRYQCYRTLGRFFTYEVTIRNDHQLITEGPYGWVRHPSYTSGIACCVGLGICYGSAGSWLRECRILETLGGKVASWLYVAFVIYGTASLVVRAPLEDKLLRERFGEQWDEWAKRVPYRMVPFIY</sequence>
<keyword evidence="5 12" id="KW-0812">Transmembrane</keyword>
<evidence type="ECO:0000256" key="8">
    <source>
        <dbReference type="ARBA" id="ARBA00023098"/>
    </source>
</evidence>